<evidence type="ECO:0000256" key="1">
    <source>
        <dbReference type="ARBA" id="ARBA00022603"/>
    </source>
</evidence>
<feature type="region of interest" description="Disordered" evidence="5">
    <location>
        <begin position="126"/>
        <end position="163"/>
    </location>
</feature>
<feature type="domain" description="O-methyltransferase C-terminal" evidence="6">
    <location>
        <begin position="398"/>
        <end position="571"/>
    </location>
</feature>
<comment type="caution">
    <text evidence="7">The sequence shown here is derived from an EMBL/GenBank/DDBJ whole genome shotgun (WGS) entry which is preliminary data.</text>
</comment>
<dbReference type="GO" id="GO:0032259">
    <property type="term" value="P:methylation"/>
    <property type="evidence" value="ECO:0007669"/>
    <property type="project" value="UniProtKB-KW"/>
</dbReference>
<protein>
    <submittedName>
        <fullName evidence="7">S-adenosyl-L-methionine-dependent methyltransferase</fullName>
    </submittedName>
</protein>
<dbReference type="InterPro" id="IPR016461">
    <property type="entry name" value="COMT-like"/>
</dbReference>
<dbReference type="GO" id="GO:0008171">
    <property type="term" value="F:O-methyltransferase activity"/>
    <property type="evidence" value="ECO:0007669"/>
    <property type="project" value="InterPro"/>
</dbReference>
<evidence type="ECO:0000313" key="7">
    <source>
        <dbReference type="EMBL" id="KAK4456746.1"/>
    </source>
</evidence>
<dbReference type="InterPro" id="IPR036390">
    <property type="entry name" value="WH_DNA-bd_sf"/>
</dbReference>
<dbReference type="PROSITE" id="PS51683">
    <property type="entry name" value="SAM_OMT_II"/>
    <property type="match status" value="1"/>
</dbReference>
<dbReference type="EMBL" id="MU865170">
    <property type="protein sequence ID" value="KAK4456746.1"/>
    <property type="molecule type" value="Genomic_DNA"/>
</dbReference>
<gene>
    <name evidence="7" type="ORF">QBC42DRAFT_280648</name>
</gene>
<dbReference type="AlphaFoldDB" id="A0AAV9H7K6"/>
<dbReference type="PANTHER" id="PTHR43712:SF16">
    <property type="entry name" value="O-METHYLTRANSFERASE ELCB"/>
    <property type="match status" value="1"/>
</dbReference>
<dbReference type="SUPFAM" id="SSF53335">
    <property type="entry name" value="S-adenosyl-L-methionine-dependent methyltransferases"/>
    <property type="match status" value="1"/>
</dbReference>
<dbReference type="Gene3D" id="1.10.10.10">
    <property type="entry name" value="Winged helix-like DNA-binding domain superfamily/Winged helix DNA-binding domain"/>
    <property type="match status" value="1"/>
</dbReference>
<feature type="region of interest" description="Disordered" evidence="5">
    <location>
        <begin position="1"/>
        <end position="29"/>
    </location>
</feature>
<dbReference type="Pfam" id="PF00891">
    <property type="entry name" value="Methyltransf_2"/>
    <property type="match status" value="1"/>
</dbReference>
<dbReference type="SUPFAM" id="SSF46785">
    <property type="entry name" value="Winged helix' DNA-binding domain"/>
    <property type="match status" value="1"/>
</dbReference>
<evidence type="ECO:0000256" key="4">
    <source>
        <dbReference type="SAM" id="Coils"/>
    </source>
</evidence>
<dbReference type="Proteomes" id="UP001321749">
    <property type="component" value="Unassembled WGS sequence"/>
</dbReference>
<evidence type="ECO:0000259" key="6">
    <source>
        <dbReference type="Pfam" id="PF00891"/>
    </source>
</evidence>
<reference evidence="7" key="1">
    <citation type="journal article" date="2023" name="Mol. Phylogenet. Evol.">
        <title>Genome-scale phylogeny and comparative genomics of the fungal order Sordariales.</title>
        <authorList>
            <person name="Hensen N."/>
            <person name="Bonometti L."/>
            <person name="Westerberg I."/>
            <person name="Brannstrom I.O."/>
            <person name="Guillou S."/>
            <person name="Cros-Aarteil S."/>
            <person name="Calhoun S."/>
            <person name="Haridas S."/>
            <person name="Kuo A."/>
            <person name="Mondo S."/>
            <person name="Pangilinan J."/>
            <person name="Riley R."/>
            <person name="LaButti K."/>
            <person name="Andreopoulos B."/>
            <person name="Lipzen A."/>
            <person name="Chen C."/>
            <person name="Yan M."/>
            <person name="Daum C."/>
            <person name="Ng V."/>
            <person name="Clum A."/>
            <person name="Steindorff A."/>
            <person name="Ohm R.A."/>
            <person name="Martin F."/>
            <person name="Silar P."/>
            <person name="Natvig D.O."/>
            <person name="Lalanne C."/>
            <person name="Gautier V."/>
            <person name="Ament-Velasquez S.L."/>
            <person name="Kruys A."/>
            <person name="Hutchinson M.I."/>
            <person name="Powell A.J."/>
            <person name="Barry K."/>
            <person name="Miller A.N."/>
            <person name="Grigoriev I.V."/>
            <person name="Debuchy R."/>
            <person name="Gladieux P."/>
            <person name="Hiltunen Thoren M."/>
            <person name="Johannesson H."/>
        </authorList>
    </citation>
    <scope>NUCLEOTIDE SEQUENCE</scope>
    <source>
        <strain evidence="7">PSN324</strain>
    </source>
</reference>
<evidence type="ECO:0000256" key="5">
    <source>
        <dbReference type="SAM" id="MobiDB-lite"/>
    </source>
</evidence>
<evidence type="ECO:0000256" key="2">
    <source>
        <dbReference type="ARBA" id="ARBA00022679"/>
    </source>
</evidence>
<keyword evidence="8" id="KW-1185">Reference proteome</keyword>
<sequence length="593" mass="65415">MASFIASSRDAGQIDPNQHNSGKDIPPQLDGIETLRNIQSAINTFFANKELADRGYPLTPEQSPRLLEQKVIGETKTMALTSTETLHVLKEKSASVVDELQRIWPNGLPISANKIRSFQPEAVHVTIPAEEQQPPRQVKTDTAQSKPAPSTVPEKKTPDPSTQNARLVQLASEISTNVQKLSLDNGDSAAAARIRAATAALELAAAIRPPQDTLMGLFANMSIVSAIRLFSHWRGFDLIPTDDPEGISYSNLSQLLKADESLLRRILSLLRSSGILSCPPQSQSHISHTPTSLLLRSSEPMSAMFSLMYTNVVEVSTVLPDYFDTYGRKEPVGPGHIPTSYLAGKPEAGYFEVLEGDQEKLKDFGRAMGMVSRRVPVTGMWDMDKLTKQMEREKDDKEKRVVWCDVGGGEGHVLQRFKEEYPELSELGRCVVVDLKGVVDEARAKAEQEQKEKEKEKEKGGDHVRKGVEFLEGDFMKVGGDGIPVKGAMVYYLRHILRDYSDKVAVGVLRNIAAVMEKDTSRVLISEQLSPGAEKGTMPLYAAFKDWTMLSIGGKERTVEEFAAIAREAGLKVEGVYRDQVTPQGVLELVLMD</sequence>
<keyword evidence="1 7" id="KW-0489">Methyltransferase</keyword>
<proteinExistence type="predicted"/>
<organism evidence="7 8">
    <name type="scientific">Cladorrhinum samala</name>
    <dbReference type="NCBI Taxonomy" id="585594"/>
    <lineage>
        <taxon>Eukaryota</taxon>
        <taxon>Fungi</taxon>
        <taxon>Dikarya</taxon>
        <taxon>Ascomycota</taxon>
        <taxon>Pezizomycotina</taxon>
        <taxon>Sordariomycetes</taxon>
        <taxon>Sordariomycetidae</taxon>
        <taxon>Sordariales</taxon>
        <taxon>Podosporaceae</taxon>
        <taxon>Cladorrhinum</taxon>
    </lineage>
</organism>
<accession>A0AAV9H7K6</accession>
<keyword evidence="4" id="KW-0175">Coiled coil</keyword>
<dbReference type="Gene3D" id="3.40.50.150">
    <property type="entry name" value="Vaccinia Virus protein VP39"/>
    <property type="match status" value="1"/>
</dbReference>
<reference evidence="7" key="2">
    <citation type="submission" date="2023-06" db="EMBL/GenBank/DDBJ databases">
        <authorList>
            <consortium name="Lawrence Berkeley National Laboratory"/>
            <person name="Mondo S.J."/>
            <person name="Hensen N."/>
            <person name="Bonometti L."/>
            <person name="Westerberg I."/>
            <person name="Brannstrom I.O."/>
            <person name="Guillou S."/>
            <person name="Cros-Aarteil S."/>
            <person name="Calhoun S."/>
            <person name="Haridas S."/>
            <person name="Kuo A."/>
            <person name="Pangilinan J."/>
            <person name="Riley R."/>
            <person name="Labutti K."/>
            <person name="Andreopoulos B."/>
            <person name="Lipzen A."/>
            <person name="Chen C."/>
            <person name="Yanf M."/>
            <person name="Daum C."/>
            <person name="Ng V."/>
            <person name="Clum A."/>
            <person name="Steindorff A."/>
            <person name="Ohm R."/>
            <person name="Martin F."/>
            <person name="Silar P."/>
            <person name="Natvig D."/>
            <person name="Lalanne C."/>
            <person name="Gautier V."/>
            <person name="Ament-Velasquez S.L."/>
            <person name="Kruys A."/>
            <person name="Hutchinson M.I."/>
            <person name="Powell A.J."/>
            <person name="Barry K."/>
            <person name="Miller A.N."/>
            <person name="Grigoriev I.V."/>
            <person name="Debuchy R."/>
            <person name="Gladieux P."/>
            <person name="Thoren M.H."/>
            <person name="Johannesson H."/>
        </authorList>
    </citation>
    <scope>NUCLEOTIDE SEQUENCE</scope>
    <source>
        <strain evidence="7">PSN324</strain>
    </source>
</reference>
<name>A0AAV9H7K6_9PEZI</name>
<dbReference type="InterPro" id="IPR029063">
    <property type="entry name" value="SAM-dependent_MTases_sf"/>
</dbReference>
<keyword evidence="2" id="KW-0808">Transferase</keyword>
<evidence type="ECO:0000256" key="3">
    <source>
        <dbReference type="ARBA" id="ARBA00022691"/>
    </source>
</evidence>
<evidence type="ECO:0000313" key="8">
    <source>
        <dbReference type="Proteomes" id="UP001321749"/>
    </source>
</evidence>
<dbReference type="PANTHER" id="PTHR43712">
    <property type="entry name" value="PUTATIVE (AFU_ORTHOLOGUE AFUA_4G14580)-RELATED"/>
    <property type="match status" value="1"/>
</dbReference>
<dbReference type="InterPro" id="IPR036388">
    <property type="entry name" value="WH-like_DNA-bd_sf"/>
</dbReference>
<keyword evidence="3" id="KW-0949">S-adenosyl-L-methionine</keyword>
<feature type="coiled-coil region" evidence="4">
    <location>
        <begin position="432"/>
        <end position="459"/>
    </location>
</feature>
<dbReference type="InterPro" id="IPR001077">
    <property type="entry name" value="COMT_C"/>
</dbReference>